<reference evidence="2 3" key="1">
    <citation type="submission" date="2016-10" db="EMBL/GenBank/DDBJ databases">
        <authorList>
            <person name="Varghese N."/>
            <person name="Submissions S."/>
        </authorList>
    </citation>
    <scope>NUCLEOTIDE SEQUENCE [LARGE SCALE GENOMIC DNA]</scope>
    <source>
        <strain evidence="2 3">BS2776</strain>
    </source>
</reference>
<organism evidence="2 3">
    <name type="scientific">Pseudomonas poae</name>
    <dbReference type="NCBI Taxonomy" id="200451"/>
    <lineage>
        <taxon>Bacteria</taxon>
        <taxon>Pseudomonadati</taxon>
        <taxon>Pseudomonadota</taxon>
        <taxon>Gammaproteobacteria</taxon>
        <taxon>Pseudomonadales</taxon>
        <taxon>Pseudomonadaceae</taxon>
        <taxon>Pseudomonas</taxon>
    </lineage>
</organism>
<dbReference type="SUPFAM" id="SSF54909">
    <property type="entry name" value="Dimeric alpha+beta barrel"/>
    <property type="match status" value="1"/>
</dbReference>
<accession>A0ABY0RCR8</accession>
<dbReference type="EMBL" id="LT629706">
    <property type="protein sequence ID" value="SDN66705.1"/>
    <property type="molecule type" value="Genomic_DNA"/>
</dbReference>
<dbReference type="PANTHER" id="PTHR41521">
    <property type="match status" value="1"/>
</dbReference>
<proteinExistence type="predicted"/>
<dbReference type="InterPro" id="IPR011008">
    <property type="entry name" value="Dimeric_a/b-barrel"/>
</dbReference>
<evidence type="ECO:0000259" key="1">
    <source>
        <dbReference type="Pfam" id="PF07045"/>
    </source>
</evidence>
<sequence>MSAYVLVELQVINPEAKARYSSVAGATVRSHGGEFIAGGEWEMLTGDAGLPVGIIIRFPDRQSAMNWYHSSEYQALVADRSTAMICRFRLLS</sequence>
<dbReference type="Pfam" id="PF07045">
    <property type="entry name" value="DUF1330"/>
    <property type="match status" value="1"/>
</dbReference>
<dbReference type="Proteomes" id="UP000181903">
    <property type="component" value="Chromosome I"/>
</dbReference>
<evidence type="ECO:0000313" key="2">
    <source>
        <dbReference type="EMBL" id="SDN66705.1"/>
    </source>
</evidence>
<evidence type="ECO:0000313" key="3">
    <source>
        <dbReference type="Proteomes" id="UP000181903"/>
    </source>
</evidence>
<feature type="domain" description="DUF1330" evidence="1">
    <location>
        <begin position="2"/>
        <end position="90"/>
    </location>
</feature>
<keyword evidence="3" id="KW-1185">Reference proteome</keyword>
<name>A0ABY0RCR8_9PSED</name>
<dbReference type="PANTHER" id="PTHR41521:SF4">
    <property type="entry name" value="BLR0684 PROTEIN"/>
    <property type="match status" value="1"/>
</dbReference>
<protein>
    <submittedName>
        <fullName evidence="2">Uncharacterized conserved protein, DUF1330 family</fullName>
    </submittedName>
</protein>
<dbReference type="InterPro" id="IPR010753">
    <property type="entry name" value="DUF1330"/>
</dbReference>
<dbReference type="Gene3D" id="3.30.70.100">
    <property type="match status" value="1"/>
</dbReference>
<gene>
    <name evidence="2" type="ORF">SAMN04490208_1055</name>
</gene>